<dbReference type="InterPro" id="IPR011006">
    <property type="entry name" value="CheY-like_superfamily"/>
</dbReference>
<evidence type="ECO:0000313" key="9">
    <source>
        <dbReference type="EMBL" id="EGZ44133.1"/>
    </source>
</evidence>
<keyword evidence="3" id="KW-0805">Transcription regulation</keyword>
<dbReference type="GO" id="GO:0000160">
    <property type="term" value="P:phosphorelay signal transduction system"/>
    <property type="evidence" value="ECO:0007669"/>
    <property type="project" value="InterPro"/>
</dbReference>
<dbReference type="Pfam" id="PF00072">
    <property type="entry name" value="Response_reg"/>
    <property type="match status" value="1"/>
</dbReference>
<feature type="region of interest" description="Disordered" evidence="6">
    <location>
        <begin position="134"/>
        <end position="199"/>
    </location>
</feature>
<dbReference type="OrthoDB" id="3516932at2"/>
<dbReference type="InterPro" id="IPR002197">
    <property type="entry name" value="HTH_Fis"/>
</dbReference>
<dbReference type="InterPro" id="IPR003593">
    <property type="entry name" value="AAA+_ATPase"/>
</dbReference>
<keyword evidence="4" id="KW-0804">Transcription</keyword>
<dbReference type="GO" id="GO:0043565">
    <property type="term" value="F:sequence-specific DNA binding"/>
    <property type="evidence" value="ECO:0007669"/>
    <property type="project" value="InterPro"/>
</dbReference>
<dbReference type="Gene3D" id="1.10.10.60">
    <property type="entry name" value="Homeodomain-like"/>
    <property type="match status" value="1"/>
</dbReference>
<evidence type="ECO:0000256" key="4">
    <source>
        <dbReference type="ARBA" id="ARBA00023163"/>
    </source>
</evidence>
<dbReference type="InterPro" id="IPR002078">
    <property type="entry name" value="Sigma_54_int"/>
</dbReference>
<dbReference type="InterPro" id="IPR009057">
    <property type="entry name" value="Homeodomain-like_sf"/>
</dbReference>
<dbReference type="SUPFAM" id="SSF46689">
    <property type="entry name" value="Homeodomain-like"/>
    <property type="match status" value="1"/>
</dbReference>
<feature type="domain" description="Response regulatory" evidence="8">
    <location>
        <begin position="9"/>
        <end position="123"/>
    </location>
</feature>
<dbReference type="InterPro" id="IPR001789">
    <property type="entry name" value="Sig_transdc_resp-reg_receiver"/>
</dbReference>
<dbReference type="SMART" id="SM00448">
    <property type="entry name" value="REC"/>
    <property type="match status" value="1"/>
</dbReference>
<evidence type="ECO:0000259" key="8">
    <source>
        <dbReference type="PROSITE" id="PS50110"/>
    </source>
</evidence>
<protein>
    <submittedName>
        <fullName evidence="9">Type 4 fimbriae expression regulatory protein</fullName>
    </submittedName>
</protein>
<dbReference type="Pfam" id="PF02954">
    <property type="entry name" value="HTH_8"/>
    <property type="match status" value="1"/>
</dbReference>
<dbReference type="PROSITE" id="PS00676">
    <property type="entry name" value="SIGMA54_INTERACT_2"/>
    <property type="match status" value="1"/>
</dbReference>
<dbReference type="Pfam" id="PF25601">
    <property type="entry name" value="AAA_lid_14"/>
    <property type="match status" value="1"/>
</dbReference>
<dbReference type="Proteomes" id="UP000005336">
    <property type="component" value="Unassembled WGS sequence"/>
</dbReference>
<evidence type="ECO:0000259" key="7">
    <source>
        <dbReference type="PROSITE" id="PS50045"/>
    </source>
</evidence>
<dbReference type="GO" id="GO:0005524">
    <property type="term" value="F:ATP binding"/>
    <property type="evidence" value="ECO:0007669"/>
    <property type="project" value="UniProtKB-KW"/>
</dbReference>
<evidence type="ECO:0000256" key="5">
    <source>
        <dbReference type="PROSITE-ProRule" id="PRU00169"/>
    </source>
</evidence>
<feature type="domain" description="Sigma-54 factor interaction" evidence="7">
    <location>
        <begin position="239"/>
        <end position="466"/>
    </location>
</feature>
<reference evidence="9 10" key="1">
    <citation type="submission" date="2011-06" db="EMBL/GenBank/DDBJ databases">
        <authorList>
            <person name="Muzny D."/>
            <person name="Qin X."/>
            <person name="Deng J."/>
            <person name="Jiang H."/>
            <person name="Liu Y."/>
            <person name="Qu J."/>
            <person name="Song X.-Z."/>
            <person name="Zhang L."/>
            <person name="Thornton R."/>
            <person name="Coyle M."/>
            <person name="Francisco L."/>
            <person name="Jackson L."/>
            <person name="Javaid M."/>
            <person name="Korchina V."/>
            <person name="Kovar C."/>
            <person name="Mata R."/>
            <person name="Mathew T."/>
            <person name="Ngo R."/>
            <person name="Nguyen L."/>
            <person name="Nguyen N."/>
            <person name="Okwuonu G."/>
            <person name="Ongeri F."/>
            <person name="Pham C."/>
            <person name="Simmons D."/>
            <person name="Wilczek-Boney K."/>
            <person name="Hale W."/>
            <person name="Jakkamsetti A."/>
            <person name="Pham P."/>
            <person name="Ruth R."/>
            <person name="San Lucas F."/>
            <person name="Warren J."/>
            <person name="Zhang J."/>
            <person name="Zhao Z."/>
            <person name="Zhou C."/>
            <person name="Zhu D."/>
            <person name="Lee S."/>
            <person name="Bess C."/>
            <person name="Blankenburg K."/>
            <person name="Forbes L."/>
            <person name="Fu Q."/>
            <person name="Gubbala S."/>
            <person name="Hirani K."/>
            <person name="Jayaseelan J.C."/>
            <person name="Lara F."/>
            <person name="Munidasa M."/>
            <person name="Palculict T."/>
            <person name="Patil S."/>
            <person name="Pu L.-L."/>
            <person name="Saada N."/>
            <person name="Tang L."/>
            <person name="Weissenberger G."/>
            <person name="Zhu Y."/>
            <person name="Hemphill L."/>
            <person name="Shang Y."/>
            <person name="Youmans B."/>
            <person name="Ayvaz T."/>
            <person name="Ross M."/>
            <person name="Santibanez J."/>
            <person name="Aqrawi P."/>
            <person name="Gross S."/>
            <person name="Joshi V."/>
            <person name="Fowler G."/>
            <person name="Nazareth L."/>
            <person name="Reid J."/>
            <person name="Worley K."/>
            <person name="Petrosino J."/>
            <person name="Highlander S."/>
            <person name="Gibbs R."/>
        </authorList>
    </citation>
    <scope>NUCLEOTIDE SEQUENCE [LARGE SCALE GENOMIC DNA]</scope>
    <source>
        <strain evidence="9 10">9715</strain>
    </source>
</reference>
<dbReference type="InterPro" id="IPR058031">
    <property type="entry name" value="AAA_lid_NorR"/>
</dbReference>
<dbReference type="Gene3D" id="3.40.50.2300">
    <property type="match status" value="1"/>
</dbReference>
<dbReference type="PANTHER" id="PTHR32071">
    <property type="entry name" value="TRANSCRIPTIONAL REGULATORY PROTEIN"/>
    <property type="match status" value="1"/>
</dbReference>
<dbReference type="Pfam" id="PF00158">
    <property type="entry name" value="Sigma54_activat"/>
    <property type="match status" value="1"/>
</dbReference>
<keyword evidence="10" id="KW-1185">Reference proteome</keyword>
<proteinExistence type="predicted"/>
<evidence type="ECO:0000256" key="6">
    <source>
        <dbReference type="SAM" id="MobiDB-lite"/>
    </source>
</evidence>
<dbReference type="Gene3D" id="3.40.50.300">
    <property type="entry name" value="P-loop containing nucleotide triphosphate hydrolases"/>
    <property type="match status" value="1"/>
</dbReference>
<keyword evidence="2" id="KW-0067">ATP-binding</keyword>
<dbReference type="STRING" id="1030841.HMPREF9370_2438"/>
<dbReference type="RefSeq" id="WP_009117578.1">
    <property type="nucleotide sequence ID" value="NZ_JH165159.1"/>
</dbReference>
<dbReference type="Gene3D" id="1.10.8.60">
    <property type="match status" value="1"/>
</dbReference>
<dbReference type="InterPro" id="IPR025943">
    <property type="entry name" value="Sigma_54_int_dom_ATP-bd_2"/>
</dbReference>
<comment type="caution">
    <text evidence="9">The sequence shown here is derived from an EMBL/GenBank/DDBJ whole genome shotgun (WGS) entry which is preliminary data.</text>
</comment>
<dbReference type="PROSITE" id="PS50110">
    <property type="entry name" value="RESPONSE_REGULATORY"/>
    <property type="match status" value="1"/>
</dbReference>
<dbReference type="PRINTS" id="PR01590">
    <property type="entry name" value="HTHFIS"/>
</dbReference>
<dbReference type="FunFam" id="3.40.50.300:FF:000006">
    <property type="entry name" value="DNA-binding transcriptional regulator NtrC"/>
    <property type="match status" value="1"/>
</dbReference>
<dbReference type="SMART" id="SM00382">
    <property type="entry name" value="AAA"/>
    <property type="match status" value="1"/>
</dbReference>
<dbReference type="CDD" id="cd00009">
    <property type="entry name" value="AAA"/>
    <property type="match status" value="1"/>
</dbReference>
<keyword evidence="5" id="KW-0597">Phosphoprotein</keyword>
<dbReference type="SUPFAM" id="SSF52172">
    <property type="entry name" value="CheY-like"/>
    <property type="match status" value="1"/>
</dbReference>
<organism evidence="9 10">
    <name type="scientific">Neisseria wadsworthii 9715</name>
    <dbReference type="NCBI Taxonomy" id="1030841"/>
    <lineage>
        <taxon>Bacteria</taxon>
        <taxon>Pseudomonadati</taxon>
        <taxon>Pseudomonadota</taxon>
        <taxon>Betaproteobacteria</taxon>
        <taxon>Neisseriales</taxon>
        <taxon>Neisseriaceae</taxon>
        <taxon>Neisseria</taxon>
    </lineage>
</organism>
<dbReference type="PROSITE" id="PS50045">
    <property type="entry name" value="SIGMA54_INTERACT_4"/>
    <property type="match status" value="1"/>
</dbReference>
<dbReference type="PATRIC" id="fig|1030841.3.peg.2427"/>
<accession>G4CTM8</accession>
<evidence type="ECO:0000256" key="2">
    <source>
        <dbReference type="ARBA" id="ARBA00022840"/>
    </source>
</evidence>
<sequence>MTKHNLQQPVLVVDDEADIRDLMEMTLMKMGLSVDTAVGVVDAKSKLDDKDYSLVLTDMRMPDGSGLEVVQHINELMLDTPVAVITAFGNADQAVEALKAGAFDYLQKPITLSQLRSLVKSAVKVNEPVAAVAAPAPTAAPTQPVPQPTAPHAPKPAPAAARPVSRNTDLPVSLPRTSASSSASRKGVSGGIDKPSEVTQGMKSLRQRLFSTTETRAVQREREMQQICELSGDPDMPRLLGASPQMVEVRHLIRRLAGSVVPVYISGESGSGKEQAARSIHELSARRDQPFIAVNCGAIPENLMESEFFGYKKGSFTGADSDRMGFFQHANGGTLFLDEVADLPLGMQVKLLRAIQEKAVRRIGDAQETKVDVRIICATHKNLETLVETGAFRQDLYYRLNVVTLHMPPLREMREDLGPLIFRLLNKYRVGETAYKLSPKAQDALLSYSYPGNFRELENILERAVALTVGNIIQVDDLQIHAPGVRQELPVQEDNSEEAAIFKSFSGGDVSSGSLSSQAGGMAGASAHEIRPEIPLFVTGQTQIQDYLDEVERSIILQALQETRFNRTQAAKLLGISFRSMRYRMERLAIE</sequence>
<name>G4CTM8_9NEIS</name>
<dbReference type="GO" id="GO:0006355">
    <property type="term" value="P:regulation of DNA-templated transcription"/>
    <property type="evidence" value="ECO:0007669"/>
    <property type="project" value="InterPro"/>
</dbReference>
<evidence type="ECO:0000256" key="3">
    <source>
        <dbReference type="ARBA" id="ARBA00023015"/>
    </source>
</evidence>
<gene>
    <name evidence="9" type="primary">pilR</name>
    <name evidence="9" type="ORF">HMPREF9370_2438</name>
</gene>
<dbReference type="SUPFAM" id="SSF52540">
    <property type="entry name" value="P-loop containing nucleoside triphosphate hydrolases"/>
    <property type="match status" value="1"/>
</dbReference>
<feature type="modified residue" description="4-aspartylphosphate" evidence="5">
    <location>
        <position position="58"/>
    </location>
</feature>
<evidence type="ECO:0000313" key="10">
    <source>
        <dbReference type="Proteomes" id="UP000005336"/>
    </source>
</evidence>
<evidence type="ECO:0000256" key="1">
    <source>
        <dbReference type="ARBA" id="ARBA00022741"/>
    </source>
</evidence>
<dbReference type="AlphaFoldDB" id="G4CTM8"/>
<dbReference type="EMBL" id="AGAZ01000079">
    <property type="protein sequence ID" value="EGZ44133.1"/>
    <property type="molecule type" value="Genomic_DNA"/>
</dbReference>
<feature type="compositionally biased region" description="Pro residues" evidence="6">
    <location>
        <begin position="143"/>
        <end position="157"/>
    </location>
</feature>
<dbReference type="PANTHER" id="PTHR32071:SF100">
    <property type="entry name" value="RESPONSE REGULATOR PROTEIN PILR"/>
    <property type="match status" value="1"/>
</dbReference>
<dbReference type="InterPro" id="IPR027417">
    <property type="entry name" value="P-loop_NTPase"/>
</dbReference>
<keyword evidence="1" id="KW-0547">Nucleotide-binding</keyword>
<dbReference type="HOGENOM" id="CLU_000445_0_6_4"/>